<name>C3PPG6_HELME</name>
<sequence>QNNCNIYRLRSPSIIGLIQHNNISSNFNHYFKQTLIKLANHNQNLMCPHKLPKIQNSIQT</sequence>
<evidence type="ECO:0000313" key="1">
    <source>
        <dbReference type="EMBL" id="CAY54156.1"/>
    </source>
</evidence>
<proteinExistence type="predicted"/>
<accession>C3PPG6</accession>
<reference evidence="2" key="1">
    <citation type="submission" date="2008-03" db="EMBL/GenBank/DDBJ databases">
        <authorList>
            <person name="Glithero R."/>
        </authorList>
    </citation>
    <scope>NUCLEOTIDE SEQUENCE</scope>
</reference>
<evidence type="ECO:0000313" key="2">
    <source>
        <dbReference type="EMBL" id="CAY54174.1"/>
    </source>
</evidence>
<gene>
    <name evidence="2" type="ORF">HM01032</name>
</gene>
<organism evidence="2">
    <name type="scientific">Heliconius melpomene</name>
    <name type="common">Postman butterfly</name>
    <dbReference type="NCBI Taxonomy" id="34740"/>
    <lineage>
        <taxon>Eukaryota</taxon>
        <taxon>Metazoa</taxon>
        <taxon>Ecdysozoa</taxon>
        <taxon>Arthropoda</taxon>
        <taxon>Hexapoda</taxon>
        <taxon>Insecta</taxon>
        <taxon>Pterygota</taxon>
        <taxon>Neoptera</taxon>
        <taxon>Endopterygota</taxon>
        <taxon>Lepidoptera</taxon>
        <taxon>Glossata</taxon>
        <taxon>Ditrysia</taxon>
        <taxon>Papilionoidea</taxon>
        <taxon>Nymphalidae</taxon>
        <taxon>Heliconiinae</taxon>
        <taxon>Heliconiini</taxon>
        <taxon>Heliconius</taxon>
    </lineage>
</organism>
<protein>
    <submittedName>
        <fullName evidence="1">DNA sequence from clone AEHM-21P16</fullName>
    </submittedName>
    <submittedName>
        <fullName evidence="2">DNA sequence from clone AEHM-28F19</fullName>
    </submittedName>
</protein>
<dbReference type="EMBL" id="CU681835">
    <property type="protein sequence ID" value="CAY54156.1"/>
    <property type="molecule type" value="Genomic_DNA"/>
</dbReference>
<dbReference type="EMBL" id="CU672275">
    <property type="protein sequence ID" value="CAY54174.1"/>
    <property type="molecule type" value="Genomic_DNA"/>
</dbReference>
<feature type="non-terminal residue" evidence="2">
    <location>
        <position position="1"/>
    </location>
</feature>
<dbReference type="AlphaFoldDB" id="C3PPG6"/>